<accession>A0A7J7NCX3</accession>
<dbReference type="SUPFAM" id="SSF52540">
    <property type="entry name" value="P-loop containing nucleoside triphosphate hydrolases"/>
    <property type="match status" value="1"/>
</dbReference>
<dbReference type="GO" id="GO:0090374">
    <property type="term" value="P:oligopeptide export from mitochondrion"/>
    <property type="evidence" value="ECO:0007669"/>
    <property type="project" value="TreeGrafter"/>
</dbReference>
<protein>
    <submittedName>
        <fullName evidence="1">Uncharacterized protein</fullName>
    </submittedName>
</protein>
<dbReference type="PANTHER" id="PTHR43394">
    <property type="entry name" value="ATP-DEPENDENT PERMEASE MDL1, MITOCHONDRIAL"/>
    <property type="match status" value="1"/>
</dbReference>
<dbReference type="InterPro" id="IPR039421">
    <property type="entry name" value="Type_1_exporter"/>
</dbReference>
<dbReference type="Gene3D" id="3.40.50.300">
    <property type="entry name" value="P-loop containing nucleotide triphosphate hydrolases"/>
    <property type="match status" value="1"/>
</dbReference>
<proteinExistence type="predicted"/>
<keyword evidence="2" id="KW-1185">Reference proteome</keyword>
<dbReference type="Pfam" id="PF05834">
    <property type="entry name" value="Lycopene_cycl"/>
    <property type="match status" value="1"/>
</dbReference>
<dbReference type="OrthoDB" id="6500128at2759"/>
<gene>
    <name evidence="1" type="ORF">GIB67_000675</name>
</gene>
<dbReference type="GO" id="GO:0005743">
    <property type="term" value="C:mitochondrial inner membrane"/>
    <property type="evidence" value="ECO:0007669"/>
    <property type="project" value="TreeGrafter"/>
</dbReference>
<dbReference type="AlphaFoldDB" id="A0A7J7NCX3"/>
<evidence type="ECO:0000313" key="1">
    <source>
        <dbReference type="EMBL" id="KAF6165091.1"/>
    </source>
</evidence>
<name>A0A7J7NCX3_9MAGN</name>
<reference evidence="1 2" key="1">
    <citation type="journal article" date="2020" name="IScience">
        <title>Genome Sequencing of the Endangered Kingdonia uniflora (Circaeasteraceae, Ranunculales) Reveals Potential Mechanisms of Evolutionary Specialization.</title>
        <authorList>
            <person name="Sun Y."/>
            <person name="Deng T."/>
            <person name="Zhang A."/>
            <person name="Moore M.J."/>
            <person name="Landis J.B."/>
            <person name="Lin N."/>
            <person name="Zhang H."/>
            <person name="Zhang X."/>
            <person name="Huang J."/>
            <person name="Zhang X."/>
            <person name="Sun H."/>
            <person name="Wang H."/>
        </authorList>
    </citation>
    <scope>NUCLEOTIDE SEQUENCE [LARGE SCALE GENOMIC DNA]</scope>
    <source>
        <strain evidence="1">TB1705</strain>
        <tissue evidence="1">Leaf</tissue>
    </source>
</reference>
<dbReference type="EMBL" id="JACGCM010000859">
    <property type="protein sequence ID" value="KAF6165091.1"/>
    <property type="molecule type" value="Genomic_DNA"/>
</dbReference>
<comment type="caution">
    <text evidence="1">The sequence shown here is derived from an EMBL/GenBank/DDBJ whole genome shotgun (WGS) entry which is preliminary data.</text>
</comment>
<organism evidence="1 2">
    <name type="scientific">Kingdonia uniflora</name>
    <dbReference type="NCBI Taxonomy" id="39325"/>
    <lineage>
        <taxon>Eukaryota</taxon>
        <taxon>Viridiplantae</taxon>
        <taxon>Streptophyta</taxon>
        <taxon>Embryophyta</taxon>
        <taxon>Tracheophyta</taxon>
        <taxon>Spermatophyta</taxon>
        <taxon>Magnoliopsida</taxon>
        <taxon>Ranunculales</taxon>
        <taxon>Circaeasteraceae</taxon>
        <taxon>Kingdonia</taxon>
    </lineage>
</organism>
<dbReference type="PANTHER" id="PTHR43394:SF1">
    <property type="entry name" value="ATP-BINDING CASSETTE SUB-FAMILY B MEMBER 10, MITOCHONDRIAL"/>
    <property type="match status" value="1"/>
</dbReference>
<dbReference type="Proteomes" id="UP000541444">
    <property type="component" value="Unassembled WGS sequence"/>
</dbReference>
<dbReference type="GO" id="GO:0015421">
    <property type="term" value="F:ABC-type oligopeptide transporter activity"/>
    <property type="evidence" value="ECO:0007669"/>
    <property type="project" value="TreeGrafter"/>
</dbReference>
<evidence type="ECO:0000313" key="2">
    <source>
        <dbReference type="Proteomes" id="UP000541444"/>
    </source>
</evidence>
<dbReference type="InterPro" id="IPR027417">
    <property type="entry name" value="P-loop_NTPase"/>
</dbReference>
<sequence length="355" mass="39947">MNPRILLLDEATSTLDAEGEYLVQDVMDFLMKRRTILVIAHRLSTVKSADTVVVISEGQIVKSGSHEELLDQDDIYIVLLLSSLIGVVYIPIGGSLRNTEQKNLVFGAAASMVHPITVVRSLTKAPKYVTTIAKILEQVIILRVWGLVKRLLKISQCKKGYDVATAYSPGVIFESIYSSLIWERPCNCILISVMQEDVVFPTKIIAKCTKYCINGNQSYKGTLDIGTCSIIGRIYNVIMFCETYSRQEILGTLAIHVGSEVCYEVSFALETMIPLATKYSQESIPDYLEGFNDQNLHKVFIFSVSSFQQPVWQWIMFVNYSHKRIISHIYNNGQWTLDNIVSLHSSAPNCIELKL</sequence>